<dbReference type="Proteomes" id="UP001469553">
    <property type="component" value="Unassembled WGS sequence"/>
</dbReference>
<reference evidence="2 3" key="1">
    <citation type="submission" date="2021-06" db="EMBL/GenBank/DDBJ databases">
        <authorList>
            <person name="Palmer J.M."/>
        </authorList>
    </citation>
    <scope>NUCLEOTIDE SEQUENCE [LARGE SCALE GENOMIC DNA]</scope>
    <source>
        <strain evidence="2 3">AS_MEX2019</strain>
        <tissue evidence="2">Muscle</tissue>
    </source>
</reference>
<evidence type="ECO:0000313" key="2">
    <source>
        <dbReference type="EMBL" id="MEQ2312473.1"/>
    </source>
</evidence>
<evidence type="ECO:0000313" key="3">
    <source>
        <dbReference type="Proteomes" id="UP001469553"/>
    </source>
</evidence>
<keyword evidence="3" id="KW-1185">Reference proteome</keyword>
<evidence type="ECO:0008006" key="4">
    <source>
        <dbReference type="Google" id="ProtNLM"/>
    </source>
</evidence>
<feature type="non-terminal residue" evidence="2">
    <location>
        <position position="1"/>
    </location>
</feature>
<keyword evidence="1" id="KW-1133">Transmembrane helix</keyword>
<gene>
    <name evidence="2" type="ORF">AMECASPLE_031380</name>
</gene>
<keyword evidence="1" id="KW-0812">Transmembrane</keyword>
<feature type="transmembrane region" description="Helical" evidence="1">
    <location>
        <begin position="55"/>
        <end position="77"/>
    </location>
</feature>
<keyword evidence="1" id="KW-0472">Membrane</keyword>
<organism evidence="2 3">
    <name type="scientific">Ameca splendens</name>
    <dbReference type="NCBI Taxonomy" id="208324"/>
    <lineage>
        <taxon>Eukaryota</taxon>
        <taxon>Metazoa</taxon>
        <taxon>Chordata</taxon>
        <taxon>Craniata</taxon>
        <taxon>Vertebrata</taxon>
        <taxon>Euteleostomi</taxon>
        <taxon>Actinopterygii</taxon>
        <taxon>Neopterygii</taxon>
        <taxon>Teleostei</taxon>
        <taxon>Neoteleostei</taxon>
        <taxon>Acanthomorphata</taxon>
        <taxon>Ovalentaria</taxon>
        <taxon>Atherinomorphae</taxon>
        <taxon>Cyprinodontiformes</taxon>
        <taxon>Goodeidae</taxon>
        <taxon>Ameca</taxon>
    </lineage>
</organism>
<protein>
    <recommendedName>
        <fullName evidence="4">Fibronectin type-III domain-containing protein</fullName>
    </recommendedName>
</protein>
<name>A0ABV1A1Q8_9TELE</name>
<accession>A0ABV1A1Q8</accession>
<sequence length="142" mass="15299">PGAVYEIKLVAYNGNGESDCTKRLVSLAEQGKNDEINGGNSLCQCRDAEASLGSIVIGIHIGMACIIFCVLFLVFGYRRSLFCSKGSQGNWPVPRIHAEHNSIPKDGANYYQAESEPQIVCPARCQVFIEHHPLGVSGMGTG</sequence>
<dbReference type="EMBL" id="JAHRIP010079125">
    <property type="protein sequence ID" value="MEQ2312473.1"/>
    <property type="molecule type" value="Genomic_DNA"/>
</dbReference>
<evidence type="ECO:0000256" key="1">
    <source>
        <dbReference type="SAM" id="Phobius"/>
    </source>
</evidence>
<comment type="caution">
    <text evidence="2">The sequence shown here is derived from an EMBL/GenBank/DDBJ whole genome shotgun (WGS) entry which is preliminary data.</text>
</comment>
<proteinExistence type="predicted"/>